<organism evidence="8 9">
    <name type="scientific">Cuscuta epithymum</name>
    <dbReference type="NCBI Taxonomy" id="186058"/>
    <lineage>
        <taxon>Eukaryota</taxon>
        <taxon>Viridiplantae</taxon>
        <taxon>Streptophyta</taxon>
        <taxon>Embryophyta</taxon>
        <taxon>Tracheophyta</taxon>
        <taxon>Spermatophyta</taxon>
        <taxon>Magnoliopsida</taxon>
        <taxon>eudicotyledons</taxon>
        <taxon>Gunneridae</taxon>
        <taxon>Pentapetalae</taxon>
        <taxon>asterids</taxon>
        <taxon>lamiids</taxon>
        <taxon>Solanales</taxon>
        <taxon>Convolvulaceae</taxon>
        <taxon>Cuscuteae</taxon>
        <taxon>Cuscuta</taxon>
        <taxon>Cuscuta subgen. Cuscuta</taxon>
    </lineage>
</organism>
<evidence type="ECO:0000313" key="8">
    <source>
        <dbReference type="EMBL" id="CAH9128451.1"/>
    </source>
</evidence>
<feature type="transmembrane region" description="Helical" evidence="6">
    <location>
        <begin position="381"/>
        <end position="401"/>
    </location>
</feature>
<dbReference type="Pfam" id="PF00892">
    <property type="entry name" value="EamA"/>
    <property type="match status" value="2"/>
</dbReference>
<feature type="transmembrane region" description="Helical" evidence="6">
    <location>
        <begin position="111"/>
        <end position="130"/>
    </location>
</feature>
<protein>
    <recommendedName>
        <fullName evidence="7">EamA domain-containing protein</fullName>
    </recommendedName>
</protein>
<proteinExistence type="inferred from homology"/>
<dbReference type="Proteomes" id="UP001152523">
    <property type="component" value="Unassembled WGS sequence"/>
</dbReference>
<dbReference type="GO" id="GO:0016020">
    <property type="term" value="C:membrane"/>
    <property type="evidence" value="ECO:0007669"/>
    <property type="project" value="UniProtKB-SubCell"/>
</dbReference>
<evidence type="ECO:0000313" key="9">
    <source>
        <dbReference type="Proteomes" id="UP001152523"/>
    </source>
</evidence>
<dbReference type="AlphaFoldDB" id="A0AAV0EZ06"/>
<feature type="domain" description="EamA" evidence="7">
    <location>
        <begin position="114"/>
        <end position="254"/>
    </location>
</feature>
<evidence type="ECO:0000256" key="4">
    <source>
        <dbReference type="ARBA" id="ARBA00022989"/>
    </source>
</evidence>
<feature type="transmembrane region" description="Helical" evidence="6">
    <location>
        <begin position="240"/>
        <end position="264"/>
    </location>
</feature>
<keyword evidence="4 6" id="KW-1133">Transmembrane helix</keyword>
<dbReference type="InterPro" id="IPR000620">
    <property type="entry name" value="EamA_dom"/>
</dbReference>
<reference evidence="8" key="1">
    <citation type="submission" date="2022-07" db="EMBL/GenBank/DDBJ databases">
        <authorList>
            <person name="Macas J."/>
            <person name="Novak P."/>
            <person name="Neumann P."/>
        </authorList>
    </citation>
    <scope>NUCLEOTIDE SEQUENCE</scope>
</reference>
<dbReference type="Gene3D" id="1.10.3730.20">
    <property type="match status" value="1"/>
</dbReference>
<comment type="caution">
    <text evidence="8">The sequence shown here is derived from an EMBL/GenBank/DDBJ whole genome shotgun (WGS) entry which is preliminary data.</text>
</comment>
<evidence type="ECO:0000256" key="6">
    <source>
        <dbReference type="SAM" id="Phobius"/>
    </source>
</evidence>
<evidence type="ECO:0000256" key="2">
    <source>
        <dbReference type="ARBA" id="ARBA00007635"/>
    </source>
</evidence>
<keyword evidence="5 6" id="KW-0472">Membrane</keyword>
<comment type="similarity">
    <text evidence="2">Belongs to the drug/metabolite transporter (DMT) superfamily. Plant drug/metabolite exporter (P-DME) (TC 2.A.7.4) family.</text>
</comment>
<evidence type="ECO:0000256" key="5">
    <source>
        <dbReference type="ARBA" id="ARBA00023136"/>
    </source>
</evidence>
<gene>
    <name evidence="8" type="ORF">CEPIT_LOCUS29091</name>
</gene>
<dbReference type="GO" id="GO:0022857">
    <property type="term" value="F:transmembrane transporter activity"/>
    <property type="evidence" value="ECO:0007669"/>
    <property type="project" value="InterPro"/>
</dbReference>
<feature type="transmembrane region" description="Helical" evidence="6">
    <location>
        <begin position="316"/>
        <end position="335"/>
    </location>
</feature>
<dbReference type="EMBL" id="CAMAPF010000949">
    <property type="protein sequence ID" value="CAH9128451.1"/>
    <property type="molecule type" value="Genomic_DNA"/>
</dbReference>
<feature type="transmembrane region" description="Helical" evidence="6">
    <location>
        <begin position="355"/>
        <end position="374"/>
    </location>
</feature>
<dbReference type="SUPFAM" id="SSF103481">
    <property type="entry name" value="Multidrug resistance efflux transporter EmrE"/>
    <property type="match status" value="2"/>
</dbReference>
<dbReference type="InterPro" id="IPR037185">
    <property type="entry name" value="EmrE-like"/>
</dbReference>
<keyword evidence="9" id="KW-1185">Reference proteome</keyword>
<feature type="transmembrane region" description="Helical" evidence="6">
    <location>
        <begin position="142"/>
        <end position="163"/>
    </location>
</feature>
<dbReference type="InterPro" id="IPR030184">
    <property type="entry name" value="WAT1-related"/>
</dbReference>
<keyword evidence="3 6" id="KW-0812">Transmembrane</keyword>
<evidence type="ECO:0000256" key="3">
    <source>
        <dbReference type="ARBA" id="ARBA00022692"/>
    </source>
</evidence>
<evidence type="ECO:0000259" key="7">
    <source>
        <dbReference type="Pfam" id="PF00892"/>
    </source>
</evidence>
<evidence type="ECO:0000256" key="1">
    <source>
        <dbReference type="ARBA" id="ARBA00004141"/>
    </source>
</evidence>
<accession>A0AAV0EZ06</accession>
<feature type="transmembrane region" description="Helical" evidence="6">
    <location>
        <begin position="175"/>
        <end position="197"/>
    </location>
</feature>
<feature type="transmembrane region" description="Helical" evidence="6">
    <location>
        <begin position="407"/>
        <end position="425"/>
    </location>
</feature>
<sequence length="457" mass="50448">MMNITDLHLSKIPTYFRISKVEPGSTFLLKLHPLSDKPSSIHLASSRGQHAVIISRSVTISDYNQSTHQEIVMTRENSDQVVELVGISEEMMTKKPVTTTTRDGGWESRSAAPIVAMVVVQVIFAGSQILTKLAINKGMLVFAILTYRHLVAALCIAPLAFLFDGKVDKNLDPKVCLWTFFTALTGITLGMGLFYYGLKDTSATYATNFSNLIPIVTFFLSVVVRMETLKLNSRWGRFKIVGAFLCVGGALVISLYKGISLPFFHFNSHHKEVTTIVSKTSQHWTRGTILLVSSCLGYALWFIAQARLLKVLPSKNLGNFLTCVTASIQTAILGICLDRSWNSWSLGWNVKLVNVLFSGALASAASFYLIIWAVEKKGPAYPSMFDPLSVVFVAIIEAIFFGEDFTIGILLGMILMIAGLYSYLWGKRGELRNRSTIDVTLSNVNKEVVSSITSIDV</sequence>
<feature type="transmembrane region" description="Helical" evidence="6">
    <location>
        <begin position="284"/>
        <end position="304"/>
    </location>
</feature>
<feature type="transmembrane region" description="Helical" evidence="6">
    <location>
        <begin position="209"/>
        <end position="228"/>
    </location>
</feature>
<dbReference type="PANTHER" id="PTHR31218">
    <property type="entry name" value="WAT1-RELATED PROTEIN"/>
    <property type="match status" value="1"/>
</dbReference>
<feature type="domain" description="EamA" evidence="7">
    <location>
        <begin position="286"/>
        <end position="421"/>
    </location>
</feature>
<name>A0AAV0EZ06_9ASTE</name>
<comment type="subcellular location">
    <subcellularLocation>
        <location evidence="1">Membrane</location>
        <topology evidence="1">Multi-pass membrane protein</topology>
    </subcellularLocation>
</comment>